<name>A0A6A6EVJ6_9PEZI</name>
<feature type="non-terminal residue" evidence="2">
    <location>
        <position position="144"/>
    </location>
</feature>
<keyword evidence="3" id="KW-1185">Reference proteome</keyword>
<dbReference type="OrthoDB" id="3783962at2759"/>
<dbReference type="Proteomes" id="UP000800200">
    <property type="component" value="Unassembled WGS sequence"/>
</dbReference>
<gene>
    <name evidence="2" type="ORF">K469DRAFT_706288</name>
</gene>
<organism evidence="2 3">
    <name type="scientific">Zopfia rhizophila CBS 207.26</name>
    <dbReference type="NCBI Taxonomy" id="1314779"/>
    <lineage>
        <taxon>Eukaryota</taxon>
        <taxon>Fungi</taxon>
        <taxon>Dikarya</taxon>
        <taxon>Ascomycota</taxon>
        <taxon>Pezizomycotina</taxon>
        <taxon>Dothideomycetes</taxon>
        <taxon>Dothideomycetes incertae sedis</taxon>
        <taxon>Zopfiaceae</taxon>
        <taxon>Zopfia</taxon>
    </lineage>
</organism>
<sequence length="144" mass="16444">MREATLLRFSPLLTLLHLLPLVSAQQTTPSPTQPSRVQQPILSPSKKDVLTPGGTFTIRWEPNSHFANVTLEIWDKTTWGYSRDFGELCYHWVNPFCGTIASHAPNTGSYEWHIPKPGSEFPRGEKVFWLKMYVDDYLKPDIGN</sequence>
<feature type="chain" id="PRO_5025564235" description="Lytic polysaccharide monooxygenase" evidence="1">
    <location>
        <begin position="25"/>
        <end position="144"/>
    </location>
</feature>
<evidence type="ECO:0000256" key="1">
    <source>
        <dbReference type="SAM" id="SignalP"/>
    </source>
</evidence>
<keyword evidence="1" id="KW-0732">Signal</keyword>
<proteinExistence type="predicted"/>
<evidence type="ECO:0000313" key="3">
    <source>
        <dbReference type="Proteomes" id="UP000800200"/>
    </source>
</evidence>
<evidence type="ECO:0000313" key="2">
    <source>
        <dbReference type="EMBL" id="KAF2194799.1"/>
    </source>
</evidence>
<protein>
    <recommendedName>
        <fullName evidence="4">Lytic polysaccharide monooxygenase</fullName>
    </recommendedName>
</protein>
<dbReference type="AlphaFoldDB" id="A0A6A6EVJ6"/>
<feature type="signal peptide" evidence="1">
    <location>
        <begin position="1"/>
        <end position="24"/>
    </location>
</feature>
<dbReference type="EMBL" id="ML994611">
    <property type="protein sequence ID" value="KAF2194799.1"/>
    <property type="molecule type" value="Genomic_DNA"/>
</dbReference>
<evidence type="ECO:0008006" key="4">
    <source>
        <dbReference type="Google" id="ProtNLM"/>
    </source>
</evidence>
<accession>A0A6A6EVJ6</accession>
<reference evidence="2" key="1">
    <citation type="journal article" date="2020" name="Stud. Mycol.">
        <title>101 Dothideomycetes genomes: a test case for predicting lifestyles and emergence of pathogens.</title>
        <authorList>
            <person name="Haridas S."/>
            <person name="Albert R."/>
            <person name="Binder M."/>
            <person name="Bloem J."/>
            <person name="Labutti K."/>
            <person name="Salamov A."/>
            <person name="Andreopoulos B."/>
            <person name="Baker S."/>
            <person name="Barry K."/>
            <person name="Bills G."/>
            <person name="Bluhm B."/>
            <person name="Cannon C."/>
            <person name="Castanera R."/>
            <person name="Culley D."/>
            <person name="Daum C."/>
            <person name="Ezra D."/>
            <person name="Gonzalez J."/>
            <person name="Henrissat B."/>
            <person name="Kuo A."/>
            <person name="Liang C."/>
            <person name="Lipzen A."/>
            <person name="Lutzoni F."/>
            <person name="Magnuson J."/>
            <person name="Mondo S."/>
            <person name="Nolan M."/>
            <person name="Ohm R."/>
            <person name="Pangilinan J."/>
            <person name="Park H.-J."/>
            <person name="Ramirez L."/>
            <person name="Alfaro M."/>
            <person name="Sun H."/>
            <person name="Tritt A."/>
            <person name="Yoshinaga Y."/>
            <person name="Zwiers L.-H."/>
            <person name="Turgeon B."/>
            <person name="Goodwin S."/>
            <person name="Spatafora J."/>
            <person name="Crous P."/>
            <person name="Grigoriev I."/>
        </authorList>
    </citation>
    <scope>NUCLEOTIDE SEQUENCE</scope>
    <source>
        <strain evidence="2">CBS 207.26</strain>
    </source>
</reference>